<keyword evidence="4" id="KW-1185">Reference proteome</keyword>
<proteinExistence type="predicted"/>
<comment type="caution">
    <text evidence="3">The sequence shown here is derived from an EMBL/GenBank/DDBJ whole genome shotgun (WGS) entry which is preliminary data.</text>
</comment>
<evidence type="ECO:0000259" key="2">
    <source>
        <dbReference type="Pfam" id="PF13568"/>
    </source>
</evidence>
<evidence type="ECO:0000313" key="4">
    <source>
        <dbReference type="Proteomes" id="UP001250698"/>
    </source>
</evidence>
<evidence type="ECO:0000313" key="3">
    <source>
        <dbReference type="EMBL" id="MDU0370039.1"/>
    </source>
</evidence>
<name>A0ABU3TFA0_9BACT</name>
<organism evidence="3 4">
    <name type="scientific">Hymenobacter endophyticus</name>
    <dbReference type="NCBI Taxonomy" id="3076335"/>
    <lineage>
        <taxon>Bacteria</taxon>
        <taxon>Pseudomonadati</taxon>
        <taxon>Bacteroidota</taxon>
        <taxon>Cytophagia</taxon>
        <taxon>Cytophagales</taxon>
        <taxon>Hymenobacteraceae</taxon>
        <taxon>Hymenobacter</taxon>
    </lineage>
</organism>
<dbReference type="Pfam" id="PF13568">
    <property type="entry name" value="OMP_b-brl_2"/>
    <property type="match status" value="1"/>
</dbReference>
<reference evidence="3 4" key="1">
    <citation type="submission" date="2023-10" db="EMBL/GenBank/DDBJ databases">
        <title>Hymenobacter endophyticus sp. nov., an isolate from the leaf tissues of wheat.</title>
        <authorList>
            <person name="Dai Y."/>
        </authorList>
    </citation>
    <scope>NUCLEOTIDE SEQUENCE [LARGE SCALE GENOMIC DNA]</scope>
    <source>
        <strain evidence="3 4">ZK17L-C2</strain>
    </source>
</reference>
<dbReference type="InterPro" id="IPR025665">
    <property type="entry name" value="Beta-barrel_OMP_2"/>
</dbReference>
<keyword evidence="1" id="KW-0732">Signal</keyword>
<protein>
    <submittedName>
        <fullName evidence="3">Outer membrane beta-barrel protein</fullName>
    </submittedName>
</protein>
<dbReference type="EMBL" id="JAWDJT010000003">
    <property type="protein sequence ID" value="MDU0370039.1"/>
    <property type="molecule type" value="Genomic_DNA"/>
</dbReference>
<dbReference type="RefSeq" id="WP_315997528.1">
    <property type="nucleotide sequence ID" value="NZ_JAWDJT010000003.1"/>
</dbReference>
<feature type="domain" description="Outer membrane protein beta-barrel" evidence="2">
    <location>
        <begin position="240"/>
        <end position="365"/>
    </location>
</feature>
<gene>
    <name evidence="3" type="ORF">ROI90_06505</name>
</gene>
<feature type="signal peptide" evidence="1">
    <location>
        <begin position="1"/>
        <end position="21"/>
    </location>
</feature>
<feature type="chain" id="PRO_5046432921" evidence="1">
    <location>
        <begin position="22"/>
        <end position="388"/>
    </location>
</feature>
<dbReference type="Proteomes" id="UP001250698">
    <property type="component" value="Unassembled WGS sequence"/>
</dbReference>
<evidence type="ECO:0000256" key="1">
    <source>
        <dbReference type="SAM" id="SignalP"/>
    </source>
</evidence>
<sequence>MKRLPVLLTALLLGAASAAQASDFTRLTPPRATNDDTIVVKLPNQASMTLFVKNKAQLRELRQYKLDSLLVLLDGYITQAEAAGKNSKSEQVTMEFYPAKEQPGKQVPEQIRITVRNQGPGAKTKSADHVDVTLGRVFGVTVDESTDGGSDRVSVRVGATAASDSIRNAQRQAKREEYQNRAVHSNFNIDLGLNALVDKGADANGVTPELRPIASRYVSLNWHYDIRLGEKGSVLYLRTGPELAFNNYMLDGNYQFTNTNGVTTLSKAEAGRSLEKSKLAVTSINLPLMPMLNFQDKKGKNAFRIGAGGFVGYRLGSHTKLKYEQDGNTKKDKDRGSYNLEDFQYGVQGLVGIRGINLFAKYNLNDTFKNNRGPQAQTFSFGLSLLTR</sequence>
<accession>A0ABU3TFA0</accession>